<reference evidence="2 4" key="1">
    <citation type="journal article" date="2015" name="Genome Announc.">
        <title>Complete genome sequences for 35 biothreat assay-relevant bacillus species.</title>
        <authorList>
            <person name="Johnson S.L."/>
            <person name="Daligault H.E."/>
            <person name="Davenport K.W."/>
            <person name="Jaissle J."/>
            <person name="Frey K.G."/>
            <person name="Ladner J.T."/>
            <person name="Broomall S.M."/>
            <person name="Bishop-Lilly K.A."/>
            <person name="Bruce D.C."/>
            <person name="Gibbons H.S."/>
            <person name="Coyne S.R."/>
            <person name="Lo C.C."/>
            <person name="Meincke L."/>
            <person name="Munk A.C."/>
            <person name="Koroleva G.I."/>
            <person name="Rosenzweig C.N."/>
            <person name="Palacios G.F."/>
            <person name="Redden C.L."/>
            <person name="Minogue T.D."/>
            <person name="Chain P.S."/>
        </authorList>
    </citation>
    <scope>NUCLEOTIDE SEQUENCE [LARGE SCALE GENOMIC DNA]</scope>
    <source>
        <strain evidence="2 4">HD1011</strain>
    </source>
</reference>
<accession>A0A0B5NPD2</accession>
<evidence type="ECO:0000313" key="4">
    <source>
        <dbReference type="Proteomes" id="UP000031876"/>
    </source>
</evidence>
<dbReference type="Proteomes" id="UP000501107">
    <property type="component" value="Chromosome"/>
</dbReference>
<evidence type="ECO:0000313" key="5">
    <source>
        <dbReference type="Proteomes" id="UP000501107"/>
    </source>
</evidence>
<feature type="compositionally biased region" description="Basic and acidic residues" evidence="1">
    <location>
        <begin position="32"/>
        <end position="49"/>
    </location>
</feature>
<reference evidence="3 5" key="2">
    <citation type="submission" date="2020-05" db="EMBL/GenBank/DDBJ databases">
        <title>FDA dAtabase for Regulatory Grade micrObial Sequences (FDA-ARGOS): Supporting development and validation of Infectious Disease Dx tests.</title>
        <authorList>
            <person name="Nelson B."/>
            <person name="Plummer A."/>
            <person name="Tallon L."/>
            <person name="Sadzewicz L."/>
            <person name="Zhao X."/>
            <person name="Vavikolanu K."/>
            <person name="Mehta A."/>
            <person name="Aluvathingal J."/>
            <person name="Nadendla S."/>
            <person name="Myers T."/>
            <person name="Yan Y."/>
            <person name="Sichtig H."/>
        </authorList>
    </citation>
    <scope>NUCLEOTIDE SEQUENCE [LARGE SCALE GENOMIC DNA]</scope>
    <source>
        <strain evidence="3 5">FDAARGOS_795</strain>
    </source>
</reference>
<protein>
    <recommendedName>
        <fullName evidence="6">Terminase small subunit</fullName>
    </recommendedName>
</protein>
<evidence type="ECO:0000256" key="1">
    <source>
        <dbReference type="SAM" id="MobiDB-lite"/>
    </source>
</evidence>
<dbReference type="EMBL" id="CP053980">
    <property type="protein sequence ID" value="QKH27261.1"/>
    <property type="molecule type" value="Genomic_DNA"/>
</dbReference>
<name>A0A0B5NPD2_BACTU</name>
<organism evidence="3 5">
    <name type="scientific">Bacillus thuringiensis</name>
    <dbReference type="NCBI Taxonomy" id="1428"/>
    <lineage>
        <taxon>Bacteria</taxon>
        <taxon>Bacillati</taxon>
        <taxon>Bacillota</taxon>
        <taxon>Bacilli</taxon>
        <taxon>Bacillales</taxon>
        <taxon>Bacillaceae</taxon>
        <taxon>Bacillus</taxon>
        <taxon>Bacillus cereus group</taxon>
    </lineage>
</organism>
<gene>
    <name evidence="2" type="ORF">BF38_3666</name>
    <name evidence="3" type="ORF">FOC89_26070</name>
</gene>
<dbReference type="EMBL" id="CP009335">
    <property type="protein sequence ID" value="AJG75806.1"/>
    <property type="molecule type" value="Genomic_DNA"/>
</dbReference>
<evidence type="ECO:0008006" key="6">
    <source>
        <dbReference type="Google" id="ProtNLM"/>
    </source>
</evidence>
<feature type="compositionally biased region" description="Basic and acidic residues" evidence="1">
    <location>
        <begin position="8"/>
        <end position="17"/>
    </location>
</feature>
<evidence type="ECO:0000313" key="3">
    <source>
        <dbReference type="EMBL" id="QKH27261.1"/>
    </source>
</evidence>
<feature type="region of interest" description="Disordered" evidence="1">
    <location>
        <begin position="1"/>
        <end position="49"/>
    </location>
</feature>
<dbReference type="Proteomes" id="UP000031876">
    <property type="component" value="Chromosome"/>
</dbReference>
<proteinExistence type="predicted"/>
<sequence>MTRKGEKHRYSSPEAKARALANLPQKGQKRTYSSEEAKERSLANLKKPDGSGQNYIHGIYSKNFRNSWTEEEQAYYDDFMSHYKEEYSLSKMDEDMLDRYLVAMIKTRRIDSVGMEYAINRSSSKMNFDQEAVRMAQELGLSRRYRLSKGNVENKSEFDVSVLFDGMNDKQ</sequence>
<dbReference type="KEGG" id="btw:BF38_3666"/>
<evidence type="ECO:0000313" key="2">
    <source>
        <dbReference type="EMBL" id="AJG75806.1"/>
    </source>
</evidence>
<dbReference type="AlphaFoldDB" id="A0A0B5NPD2"/>